<evidence type="ECO:0000313" key="13">
    <source>
        <dbReference type="EMBL" id="RAI83092.1"/>
    </source>
</evidence>
<name>A0A2G5NMB4_9STAP</name>
<dbReference type="Pfam" id="PF00512">
    <property type="entry name" value="HisKA"/>
    <property type="match status" value="1"/>
</dbReference>
<dbReference type="Proteomes" id="UP000229523">
    <property type="component" value="Unassembled WGS sequence"/>
</dbReference>
<dbReference type="InterPro" id="IPR003661">
    <property type="entry name" value="HisK_dim/P_dom"/>
</dbReference>
<evidence type="ECO:0000256" key="2">
    <source>
        <dbReference type="ARBA" id="ARBA00004141"/>
    </source>
</evidence>
<keyword evidence="11" id="KW-0812">Transmembrane</keyword>
<dbReference type="RefSeq" id="WP_099580574.1">
    <property type="nucleotide sequence ID" value="NZ_MJBI02000001.1"/>
</dbReference>
<evidence type="ECO:0000256" key="4">
    <source>
        <dbReference type="ARBA" id="ARBA00022553"/>
    </source>
</evidence>
<dbReference type="PANTHER" id="PTHR43065:SF10">
    <property type="entry name" value="PEROXIDE STRESS-ACTIVATED HISTIDINE KINASE MAK3"/>
    <property type="match status" value="1"/>
</dbReference>
<dbReference type="InterPro" id="IPR003594">
    <property type="entry name" value="HATPase_dom"/>
</dbReference>
<dbReference type="SMART" id="SM00388">
    <property type="entry name" value="HisKA"/>
    <property type="match status" value="1"/>
</dbReference>
<reference evidence="13 14" key="1">
    <citation type="journal article" date="2018" name="Front. Microbiol.">
        <title>Description and Comparative Genomics of Macrococcus caseolyticus subsp. hominis subsp. nov., Macrococcus goetzii sp. nov., Macrococcus epidermidis sp. nov., and Macrococcus bohemicus sp. nov., Novel Macrococci From Human Clinical Material With Virulence Potential and Suspected Uptake of Foreign DNA by Natural Transformation.</title>
        <authorList>
            <person name="Maslanova I."/>
            <person name="Wertheimer Z."/>
            <person name="Sedlacek I."/>
            <person name="Svec P."/>
            <person name="Indrakova A."/>
            <person name="Kovarovic V."/>
            <person name="Schumann P."/>
            <person name="Sproer C."/>
            <person name="Kralova S."/>
            <person name="Sedo O."/>
            <person name="Kristofova L."/>
            <person name="Vrbovska V."/>
            <person name="Fuzik T."/>
            <person name="Petras P."/>
            <person name="Zdrahal Z."/>
            <person name="Ruzickova V."/>
            <person name="Doskar J."/>
            <person name="Pantucek R."/>
        </authorList>
    </citation>
    <scope>NUCLEOTIDE SEQUENCE [LARGE SCALE GENOMIC DNA]</scope>
    <source>
        <strain evidence="13 14">CCM 4927</strain>
    </source>
</reference>
<evidence type="ECO:0000256" key="1">
    <source>
        <dbReference type="ARBA" id="ARBA00000085"/>
    </source>
</evidence>
<evidence type="ECO:0000313" key="14">
    <source>
        <dbReference type="Proteomes" id="UP000229523"/>
    </source>
</evidence>
<dbReference type="PRINTS" id="PR00344">
    <property type="entry name" value="BCTRLSENSOR"/>
</dbReference>
<comment type="caution">
    <text evidence="13">The sequence shown here is derived from an EMBL/GenBank/DDBJ whole genome shotgun (WGS) entry which is preliminary data.</text>
</comment>
<evidence type="ECO:0000256" key="6">
    <source>
        <dbReference type="ARBA" id="ARBA00022741"/>
    </source>
</evidence>
<dbReference type="InterPro" id="IPR036890">
    <property type="entry name" value="HATPase_C_sf"/>
</dbReference>
<organism evidence="13 14">
    <name type="scientific">Macrococcoides goetzii</name>
    <dbReference type="NCBI Taxonomy" id="1891097"/>
    <lineage>
        <taxon>Bacteria</taxon>
        <taxon>Bacillati</taxon>
        <taxon>Bacillota</taxon>
        <taxon>Bacilli</taxon>
        <taxon>Bacillales</taxon>
        <taxon>Staphylococcaceae</taxon>
        <taxon>Macrococcoides</taxon>
    </lineage>
</organism>
<keyword evidence="4" id="KW-0597">Phosphoprotein</keyword>
<evidence type="ECO:0000256" key="8">
    <source>
        <dbReference type="ARBA" id="ARBA00022840"/>
    </source>
</evidence>
<dbReference type="SMART" id="SM00387">
    <property type="entry name" value="HATPase_c"/>
    <property type="match status" value="1"/>
</dbReference>
<dbReference type="SUPFAM" id="SSF47384">
    <property type="entry name" value="Homodimeric domain of signal transducing histidine kinase"/>
    <property type="match status" value="1"/>
</dbReference>
<feature type="transmembrane region" description="Helical" evidence="11">
    <location>
        <begin position="7"/>
        <end position="26"/>
    </location>
</feature>
<evidence type="ECO:0000259" key="12">
    <source>
        <dbReference type="PROSITE" id="PS50109"/>
    </source>
</evidence>
<keyword evidence="9" id="KW-0902">Two-component regulatory system</keyword>
<dbReference type="Gene3D" id="1.10.287.130">
    <property type="match status" value="1"/>
</dbReference>
<evidence type="ECO:0000256" key="9">
    <source>
        <dbReference type="ARBA" id="ARBA00023012"/>
    </source>
</evidence>
<dbReference type="InterPro" id="IPR036097">
    <property type="entry name" value="HisK_dim/P_sf"/>
</dbReference>
<keyword evidence="7" id="KW-0418">Kinase</keyword>
<keyword evidence="11" id="KW-1133">Transmembrane helix</keyword>
<keyword evidence="5" id="KW-0808">Transferase</keyword>
<accession>A0A2G5NMB4</accession>
<keyword evidence="10 11" id="KW-0472">Membrane</keyword>
<dbReference type="SUPFAM" id="SSF55874">
    <property type="entry name" value="ATPase domain of HSP90 chaperone/DNA topoisomerase II/histidine kinase"/>
    <property type="match status" value="1"/>
</dbReference>
<dbReference type="PROSITE" id="PS50109">
    <property type="entry name" value="HIS_KIN"/>
    <property type="match status" value="1"/>
</dbReference>
<dbReference type="AlphaFoldDB" id="A0A2G5NMB4"/>
<evidence type="ECO:0000256" key="5">
    <source>
        <dbReference type="ARBA" id="ARBA00022679"/>
    </source>
</evidence>
<keyword evidence="14" id="KW-1185">Reference proteome</keyword>
<dbReference type="EMBL" id="MJBI02000001">
    <property type="protein sequence ID" value="RAI83092.1"/>
    <property type="molecule type" value="Genomic_DNA"/>
</dbReference>
<comment type="subcellular location">
    <subcellularLocation>
        <location evidence="2">Membrane</location>
        <topology evidence="2">Multi-pass membrane protein</topology>
    </subcellularLocation>
</comment>
<keyword evidence="6" id="KW-0547">Nucleotide-binding</keyword>
<proteinExistence type="predicted"/>
<dbReference type="GO" id="GO:0016020">
    <property type="term" value="C:membrane"/>
    <property type="evidence" value="ECO:0007669"/>
    <property type="project" value="UniProtKB-SubCell"/>
</dbReference>
<dbReference type="GO" id="GO:0005524">
    <property type="term" value="F:ATP binding"/>
    <property type="evidence" value="ECO:0007669"/>
    <property type="project" value="UniProtKB-KW"/>
</dbReference>
<feature type="domain" description="Histidine kinase" evidence="12">
    <location>
        <begin position="282"/>
        <end position="490"/>
    </location>
</feature>
<dbReference type="InterPro" id="IPR005467">
    <property type="entry name" value="His_kinase_dom"/>
</dbReference>
<dbReference type="Gene3D" id="3.30.565.10">
    <property type="entry name" value="Histidine kinase-like ATPase, C-terminal domain"/>
    <property type="match status" value="1"/>
</dbReference>
<evidence type="ECO:0000256" key="10">
    <source>
        <dbReference type="ARBA" id="ARBA00023136"/>
    </source>
</evidence>
<dbReference type="CDD" id="cd00082">
    <property type="entry name" value="HisKA"/>
    <property type="match status" value="1"/>
</dbReference>
<sequence length="505" mass="57862">MNNIKKYVIYNIIITLLFSALFWYLLAHNEEIHLRENIKKSIGIHTEQVDSFFSETTSAVENVATTVIYEKDKVNIDKKIQVLKNRDHRIINIYVLDHKATVINSNSEAMIGKKIESMKFFNHIEKRTLNNVAISDVRKNNMNKNVVYITKNITDEKTSNLVVAEIDINTIGTVIDSLQKDNTVTITDFNDHIIFQSNHPIFTNIKESQKFLKVDWNLTINSNKNIYREVFEKVLLAALVFSLLIATLQLFYHSYKAQKESELLLADINSQKKELIGQLAANTAHEIKNPLTSIKGFVDLLEMQYDAKHENQYFKIVKAELERINLIVGQFLLLGKPTKLDVEIVDLRDIVRETLTFLEYDLSMNNIRTIKSYTDHQTLVHVAVDQFKQIIINLIQNAKDAMVEHKQGIIEIKVDHTQDQAILSIRDNGCGMNEEVIKQIFNPFFTTKITGTGLGLPVSKSIIDANNGEIEVISKIDIGTTFIIKLPLISIPSEYDQNNNKLKKD</sequence>
<evidence type="ECO:0000256" key="11">
    <source>
        <dbReference type="SAM" id="Phobius"/>
    </source>
</evidence>
<dbReference type="EC" id="2.7.13.3" evidence="3"/>
<dbReference type="Gene3D" id="3.30.450.20">
    <property type="entry name" value="PAS domain"/>
    <property type="match status" value="2"/>
</dbReference>
<comment type="catalytic activity">
    <reaction evidence="1">
        <text>ATP + protein L-histidine = ADP + protein N-phospho-L-histidine.</text>
        <dbReference type="EC" id="2.7.13.3"/>
    </reaction>
</comment>
<evidence type="ECO:0000256" key="7">
    <source>
        <dbReference type="ARBA" id="ARBA00022777"/>
    </source>
</evidence>
<keyword evidence="8" id="KW-0067">ATP-binding</keyword>
<dbReference type="GO" id="GO:0000155">
    <property type="term" value="F:phosphorelay sensor kinase activity"/>
    <property type="evidence" value="ECO:0007669"/>
    <property type="project" value="InterPro"/>
</dbReference>
<protein>
    <recommendedName>
        <fullName evidence="3">histidine kinase</fullName>
        <ecNumber evidence="3">2.7.13.3</ecNumber>
    </recommendedName>
</protein>
<gene>
    <name evidence="13" type="ORF">BFS35_005215</name>
</gene>
<dbReference type="PANTHER" id="PTHR43065">
    <property type="entry name" value="SENSOR HISTIDINE KINASE"/>
    <property type="match status" value="1"/>
</dbReference>
<evidence type="ECO:0000256" key="3">
    <source>
        <dbReference type="ARBA" id="ARBA00012438"/>
    </source>
</evidence>
<dbReference type="InterPro" id="IPR004358">
    <property type="entry name" value="Sig_transdc_His_kin-like_C"/>
</dbReference>
<dbReference type="Pfam" id="PF02518">
    <property type="entry name" value="HATPase_c"/>
    <property type="match status" value="1"/>
</dbReference>